<proteinExistence type="predicted"/>
<gene>
    <name evidence="1" type="ORF">EV681_0620</name>
</gene>
<name>A0A4Q7VQU8_9BURK</name>
<sequence length="164" mass="18434">MAKIIGNATDHHVGKVDLEYKNTLNKTVDKPSLHEHNSFLAWLTDTGIHCKAPIVHETYYTIMKIRAVEVSLFIAKILMSPINISLYGYSINMSGMYMNLSGLTTNTGKYFLLPSPVRVQAGIAQFKVQGINKSRADFLNDKTKDMKQLGGIFVYQPTKKKSQH</sequence>
<dbReference type="Proteomes" id="UP000293398">
    <property type="component" value="Unassembled WGS sequence"/>
</dbReference>
<comment type="caution">
    <text evidence="1">The sequence shown here is derived from an EMBL/GenBank/DDBJ whole genome shotgun (WGS) entry which is preliminary data.</text>
</comment>
<evidence type="ECO:0000313" key="2">
    <source>
        <dbReference type="Proteomes" id="UP000293398"/>
    </source>
</evidence>
<dbReference type="AlphaFoldDB" id="A0A4Q7VQU8"/>
<protein>
    <submittedName>
        <fullName evidence="1">Uncharacterized protein</fullName>
    </submittedName>
</protein>
<organism evidence="1 2">
    <name type="scientific">Advenella incenata</name>
    <dbReference type="NCBI Taxonomy" id="267800"/>
    <lineage>
        <taxon>Bacteria</taxon>
        <taxon>Pseudomonadati</taxon>
        <taxon>Pseudomonadota</taxon>
        <taxon>Betaproteobacteria</taxon>
        <taxon>Burkholderiales</taxon>
        <taxon>Alcaligenaceae</taxon>
    </lineage>
</organism>
<evidence type="ECO:0000313" key="1">
    <source>
        <dbReference type="EMBL" id="RZT98841.1"/>
    </source>
</evidence>
<reference evidence="1 2" key="1">
    <citation type="submission" date="2019-02" db="EMBL/GenBank/DDBJ databases">
        <title>Genomic Encyclopedia of Type Strains, Phase IV (KMG-IV): sequencing the most valuable type-strain genomes for metagenomic binning, comparative biology and taxonomic classification.</title>
        <authorList>
            <person name="Goeker M."/>
        </authorList>
    </citation>
    <scope>NUCLEOTIDE SEQUENCE [LARGE SCALE GENOMIC DNA]</scope>
    <source>
        <strain evidence="1 2">DSM 23814</strain>
    </source>
</reference>
<accession>A0A4Q7VQU8</accession>
<dbReference type="RefSeq" id="WP_128393869.1">
    <property type="nucleotide sequence ID" value="NZ_SHKO01000001.1"/>
</dbReference>
<keyword evidence="2" id="KW-1185">Reference proteome</keyword>
<dbReference type="OrthoDB" id="8685435at2"/>
<dbReference type="EMBL" id="SHKO01000001">
    <property type="protein sequence ID" value="RZT98841.1"/>
    <property type="molecule type" value="Genomic_DNA"/>
</dbReference>